<dbReference type="PROSITE" id="PS50943">
    <property type="entry name" value="HTH_CROC1"/>
    <property type="match status" value="1"/>
</dbReference>
<comment type="caution">
    <text evidence="2">The sequence shown here is derived from an EMBL/GenBank/DDBJ whole genome shotgun (WGS) entry which is preliminary data.</text>
</comment>
<dbReference type="OrthoDB" id="9807711at2"/>
<dbReference type="SUPFAM" id="SSF47413">
    <property type="entry name" value="lambda repressor-like DNA-binding domains"/>
    <property type="match status" value="1"/>
</dbReference>
<dbReference type="RefSeq" id="WP_092191782.1">
    <property type="nucleotide sequence ID" value="NZ_FOTO01000005.1"/>
</dbReference>
<dbReference type="Pfam" id="PF01381">
    <property type="entry name" value="HTH_3"/>
    <property type="match status" value="1"/>
</dbReference>
<gene>
    <name evidence="2" type="ORF">SAMN05421830_105170</name>
</gene>
<reference evidence="2 3" key="1">
    <citation type="submission" date="2016-10" db="EMBL/GenBank/DDBJ databases">
        <authorList>
            <person name="Varghese N."/>
            <person name="Submissions S."/>
        </authorList>
    </citation>
    <scope>NUCLEOTIDE SEQUENCE [LARGE SCALE GENOMIC DNA]</scope>
    <source>
        <strain evidence="2 3">DSM 1741</strain>
    </source>
</reference>
<dbReference type="SMART" id="SM00530">
    <property type="entry name" value="HTH_XRE"/>
    <property type="match status" value="1"/>
</dbReference>
<organism evidence="2 3">
    <name type="scientific">Desulfomicrobium norvegicum (strain DSM 1741 / NCIMB 8310)</name>
    <name type="common">Desulfovibrio baculatus (strain Norway 4)</name>
    <name type="synonym">Desulfovibrio desulfuricans (strain Norway 4)</name>
    <dbReference type="NCBI Taxonomy" id="52561"/>
    <lineage>
        <taxon>Bacteria</taxon>
        <taxon>Pseudomonadati</taxon>
        <taxon>Thermodesulfobacteriota</taxon>
        <taxon>Desulfovibrionia</taxon>
        <taxon>Desulfovibrionales</taxon>
        <taxon>Desulfomicrobiaceae</taxon>
        <taxon>Desulfomicrobium</taxon>
    </lineage>
</organism>
<protein>
    <submittedName>
        <fullName evidence="2">Helix-turn-helix</fullName>
    </submittedName>
</protein>
<accession>A0A8G2C2Y1</accession>
<dbReference type="AlphaFoldDB" id="A0A8G2C2Y1"/>
<dbReference type="Proteomes" id="UP000199581">
    <property type="component" value="Unassembled WGS sequence"/>
</dbReference>
<keyword evidence="3" id="KW-1185">Reference proteome</keyword>
<dbReference type="InterPro" id="IPR001387">
    <property type="entry name" value="Cro/C1-type_HTH"/>
</dbReference>
<name>A0A8G2C2Y1_DESNO</name>
<evidence type="ECO:0000313" key="3">
    <source>
        <dbReference type="Proteomes" id="UP000199581"/>
    </source>
</evidence>
<dbReference type="Gene3D" id="1.10.260.40">
    <property type="entry name" value="lambda repressor-like DNA-binding domains"/>
    <property type="match status" value="1"/>
</dbReference>
<dbReference type="EMBL" id="FOTO01000005">
    <property type="protein sequence ID" value="SFL72528.1"/>
    <property type="molecule type" value="Genomic_DNA"/>
</dbReference>
<evidence type="ECO:0000259" key="1">
    <source>
        <dbReference type="PROSITE" id="PS50943"/>
    </source>
</evidence>
<dbReference type="GO" id="GO:0003677">
    <property type="term" value="F:DNA binding"/>
    <property type="evidence" value="ECO:0007669"/>
    <property type="project" value="InterPro"/>
</dbReference>
<feature type="domain" description="HTH cro/C1-type" evidence="1">
    <location>
        <begin position="54"/>
        <end position="108"/>
    </location>
</feature>
<dbReference type="InterPro" id="IPR010982">
    <property type="entry name" value="Lambda_DNA-bd_dom_sf"/>
</dbReference>
<sequence length="109" mass="12475">MLEPTKKPPIELLHVACPQDIYAKVLKMLEDYDCQVERAIPAEELLDQTPGTMLRGARFKEDMTQVQLAAASGIPRRHISDMENNRRPIGKQTARKLAEVLKIDYRVFL</sequence>
<dbReference type="CDD" id="cd00093">
    <property type="entry name" value="HTH_XRE"/>
    <property type="match status" value="1"/>
</dbReference>
<proteinExistence type="predicted"/>
<evidence type="ECO:0000313" key="2">
    <source>
        <dbReference type="EMBL" id="SFL72528.1"/>
    </source>
</evidence>